<reference evidence="1 2" key="1">
    <citation type="submission" date="2020-11" db="EMBL/GenBank/DDBJ databases">
        <authorList>
            <person name="Kim M.K."/>
        </authorList>
    </citation>
    <scope>NUCLEOTIDE SEQUENCE [LARGE SCALE GENOMIC DNA]</scope>
    <source>
        <strain evidence="1 2">BT683</strain>
    </source>
</reference>
<evidence type="ECO:0000313" key="2">
    <source>
        <dbReference type="Proteomes" id="UP000597617"/>
    </source>
</evidence>
<protein>
    <recommendedName>
        <fullName evidence="3">Thiol:disulfide interchange protein DsbD N-terminal domain-containing protein</fullName>
    </recommendedName>
</protein>
<sequence>MGNTLRRWLLLAGMVLAGLDSPAQVLTSTKLRPALSRPAAKVGEEVELLVNAHIDKNWHLYATDFDPELGPAVFA</sequence>
<comment type="caution">
    <text evidence="1">The sequence shown here is derived from an EMBL/GenBank/DDBJ whole genome shotgun (WGS) entry which is preliminary data.</text>
</comment>
<proteinExistence type="predicted"/>
<dbReference type="EMBL" id="JADQDQ010000023">
    <property type="protein sequence ID" value="MBF9239948.1"/>
    <property type="molecule type" value="Genomic_DNA"/>
</dbReference>
<evidence type="ECO:0008006" key="3">
    <source>
        <dbReference type="Google" id="ProtNLM"/>
    </source>
</evidence>
<evidence type="ECO:0000313" key="1">
    <source>
        <dbReference type="EMBL" id="MBF9239948.1"/>
    </source>
</evidence>
<keyword evidence="2" id="KW-1185">Reference proteome</keyword>
<accession>A0ABS0IPU4</accession>
<name>A0ABS0IPU4_9BACT</name>
<dbReference type="Proteomes" id="UP000597617">
    <property type="component" value="Unassembled WGS sequence"/>
</dbReference>
<organism evidence="1 2">
    <name type="scientific">Hymenobacter jeongseonensis</name>
    <dbReference type="NCBI Taxonomy" id="2791027"/>
    <lineage>
        <taxon>Bacteria</taxon>
        <taxon>Pseudomonadati</taxon>
        <taxon>Bacteroidota</taxon>
        <taxon>Cytophagia</taxon>
        <taxon>Cytophagales</taxon>
        <taxon>Hymenobacteraceae</taxon>
        <taxon>Hymenobacter</taxon>
    </lineage>
</organism>
<gene>
    <name evidence="1" type="ORF">I2I05_21325</name>
</gene>
<dbReference type="RefSeq" id="WP_196284298.1">
    <property type="nucleotide sequence ID" value="NZ_JADQDQ010000023.1"/>
</dbReference>